<evidence type="ECO:0000313" key="1">
    <source>
        <dbReference type="EMBL" id="QHT29996.1"/>
    </source>
</evidence>
<protein>
    <submittedName>
        <fullName evidence="1">Uncharacterized protein</fullName>
    </submittedName>
</protein>
<dbReference type="EMBL" id="MN738888">
    <property type="protein sequence ID" value="QHT29996.1"/>
    <property type="molecule type" value="Genomic_DNA"/>
</dbReference>
<sequence>MQVNSAQDYLTAQKRRIVAATFTQDPPPLGRRYNYVVTSVLANKASRYERTPYPQTLSLASGSTPGLAYTTAGVRPTINNCCIVAQGATPLGGSLV</sequence>
<reference evidence="1" key="1">
    <citation type="journal article" date="2020" name="Nature">
        <title>Giant virus diversity and host interactions through global metagenomics.</title>
        <authorList>
            <person name="Schulz F."/>
            <person name="Roux S."/>
            <person name="Paez-Espino D."/>
            <person name="Jungbluth S."/>
            <person name="Walsh D.A."/>
            <person name="Denef V.J."/>
            <person name="McMahon K.D."/>
            <person name="Konstantinidis K.T."/>
            <person name="Eloe-Fadrosh E.A."/>
            <person name="Kyrpides N.C."/>
            <person name="Woyke T."/>
        </authorList>
    </citation>
    <scope>NUCLEOTIDE SEQUENCE</scope>
    <source>
        <strain evidence="1">GVMAG-M-3300009068-25</strain>
    </source>
</reference>
<name>A0A6C0ELE7_9ZZZZ</name>
<proteinExistence type="predicted"/>
<accession>A0A6C0ELE7</accession>
<organism evidence="1">
    <name type="scientific">viral metagenome</name>
    <dbReference type="NCBI Taxonomy" id="1070528"/>
    <lineage>
        <taxon>unclassified sequences</taxon>
        <taxon>metagenomes</taxon>
        <taxon>organismal metagenomes</taxon>
    </lineage>
</organism>
<dbReference type="AlphaFoldDB" id="A0A6C0ELE7"/>